<dbReference type="Pfam" id="PF04055">
    <property type="entry name" value="Radical_SAM"/>
    <property type="match status" value="1"/>
</dbReference>
<evidence type="ECO:0000256" key="2">
    <source>
        <dbReference type="ARBA" id="ARBA00022723"/>
    </source>
</evidence>
<dbReference type="InterPro" id="IPR013785">
    <property type="entry name" value="Aldolase_TIM"/>
</dbReference>
<dbReference type="InterPro" id="IPR007197">
    <property type="entry name" value="rSAM"/>
</dbReference>
<dbReference type="PANTHER" id="PTHR11228:SF7">
    <property type="entry name" value="PQQA PEPTIDE CYCLASE"/>
    <property type="match status" value="1"/>
</dbReference>
<protein>
    <recommendedName>
        <fullName evidence="5">Radical SAM core domain-containing protein</fullName>
    </recommendedName>
</protein>
<reference evidence="6" key="1">
    <citation type="submission" date="2018-05" db="EMBL/GenBank/DDBJ databases">
        <authorList>
            <person name="Lanie J.A."/>
            <person name="Ng W.-L."/>
            <person name="Kazmierczak K.M."/>
            <person name="Andrzejewski T.M."/>
            <person name="Davidsen T.M."/>
            <person name="Wayne K.J."/>
            <person name="Tettelin H."/>
            <person name="Glass J.I."/>
            <person name="Rusch D."/>
            <person name="Podicherti R."/>
            <person name="Tsui H.-C.T."/>
            <person name="Winkler M.E."/>
        </authorList>
    </citation>
    <scope>NUCLEOTIDE SEQUENCE</scope>
</reference>
<dbReference type="GO" id="GO:0046872">
    <property type="term" value="F:metal ion binding"/>
    <property type="evidence" value="ECO:0007669"/>
    <property type="project" value="UniProtKB-KW"/>
</dbReference>
<accession>A0A382SZP6</accession>
<evidence type="ECO:0000256" key="3">
    <source>
        <dbReference type="ARBA" id="ARBA00023004"/>
    </source>
</evidence>
<evidence type="ECO:0000256" key="1">
    <source>
        <dbReference type="ARBA" id="ARBA00022691"/>
    </source>
</evidence>
<dbReference type="CDD" id="cd01335">
    <property type="entry name" value="Radical_SAM"/>
    <property type="match status" value="1"/>
</dbReference>
<dbReference type="GO" id="GO:0051536">
    <property type="term" value="F:iron-sulfur cluster binding"/>
    <property type="evidence" value="ECO:0007669"/>
    <property type="project" value="UniProtKB-KW"/>
</dbReference>
<keyword evidence="1" id="KW-0949">S-adenosyl-L-methionine</keyword>
<evidence type="ECO:0000313" key="6">
    <source>
        <dbReference type="EMBL" id="SVD14638.1"/>
    </source>
</evidence>
<dbReference type="GO" id="GO:0003824">
    <property type="term" value="F:catalytic activity"/>
    <property type="evidence" value="ECO:0007669"/>
    <property type="project" value="InterPro"/>
</dbReference>
<feature type="domain" description="Radical SAM core" evidence="5">
    <location>
        <begin position="33"/>
        <end position="145"/>
    </location>
</feature>
<evidence type="ECO:0000259" key="5">
    <source>
        <dbReference type="Pfam" id="PF04055"/>
    </source>
</evidence>
<proteinExistence type="predicted"/>
<sequence>MLELHKKINRFKIKLGYRLGLSKAISMPKLITVEPTNHCDLKCPLCPTGIGDKSVEYGLLRLEKFKKVIDIFGKWAQTIQLFSWGEPTLNKSFIEMIRYASQDPYKIRSSTSVNLNNVTDEQIKGLLTSNLDLLTISIDGITQEIY</sequence>
<gene>
    <name evidence="6" type="ORF">METZ01_LOCUS367492</name>
</gene>
<name>A0A382SZP6_9ZZZZ</name>
<keyword evidence="3" id="KW-0408">Iron</keyword>
<dbReference type="AlphaFoldDB" id="A0A382SZP6"/>
<keyword evidence="4" id="KW-0411">Iron-sulfur</keyword>
<dbReference type="InterPro" id="IPR058240">
    <property type="entry name" value="rSAM_sf"/>
</dbReference>
<dbReference type="Gene3D" id="3.20.20.70">
    <property type="entry name" value="Aldolase class I"/>
    <property type="match status" value="1"/>
</dbReference>
<dbReference type="SUPFAM" id="SSF102114">
    <property type="entry name" value="Radical SAM enzymes"/>
    <property type="match status" value="1"/>
</dbReference>
<dbReference type="EMBL" id="UINC01132366">
    <property type="protein sequence ID" value="SVD14638.1"/>
    <property type="molecule type" value="Genomic_DNA"/>
</dbReference>
<keyword evidence="2" id="KW-0479">Metal-binding</keyword>
<dbReference type="SFLD" id="SFLDS00029">
    <property type="entry name" value="Radical_SAM"/>
    <property type="match status" value="1"/>
</dbReference>
<feature type="non-terminal residue" evidence="6">
    <location>
        <position position="146"/>
    </location>
</feature>
<organism evidence="6">
    <name type="scientific">marine metagenome</name>
    <dbReference type="NCBI Taxonomy" id="408172"/>
    <lineage>
        <taxon>unclassified sequences</taxon>
        <taxon>metagenomes</taxon>
        <taxon>ecological metagenomes</taxon>
    </lineage>
</organism>
<dbReference type="PANTHER" id="PTHR11228">
    <property type="entry name" value="RADICAL SAM DOMAIN PROTEIN"/>
    <property type="match status" value="1"/>
</dbReference>
<dbReference type="InterPro" id="IPR050377">
    <property type="entry name" value="Radical_SAM_PqqE_MftC-like"/>
</dbReference>
<evidence type="ECO:0000256" key="4">
    <source>
        <dbReference type="ARBA" id="ARBA00023014"/>
    </source>
</evidence>